<dbReference type="AlphaFoldDB" id="A0A0W8FQZ1"/>
<gene>
    <name evidence="1" type="ORF">ASZ90_007163</name>
</gene>
<comment type="caution">
    <text evidence="1">The sequence shown here is derived from an EMBL/GenBank/DDBJ whole genome shotgun (WGS) entry which is preliminary data.</text>
</comment>
<sequence>MKKFWLILLSLGLVMAFSASAFAVDVKVSGEYYAAGMYLNKVHLKHSKGGADYTNPSTAFYFQRLRVGTDFIVSPCLKLVTRFDAMERIWGGQRSGYGGKDDDDDYDPRSAGTRAENENIAFDLVYIDYTAPIGQFRVGYQKESTWGTIFGNNGEATPTGQIRYDNTFGAFSVVAMIAKMTDYSYSAVTSASSTDQDYDSYRVGGVYKFKNDKVNGEAGVLLIYGRDATNKPGSDYITRAYTVNPYFKTAIGPVALQGEGFYTFGDAEDYESPTSTDVKIDAWRVFLDAAAKFGIANVGGSFAWLSGDDPGTSDSLEGYSSAGVDWNPCLIMFNNDVIGYWIGGLSGFKPANLAGPMSNAWFAQGRVGVQPTPQSNVMMSVSWAKADKAPMTTSKGPTPGTTYGWEVDLVGTYKITNNLTYMLGAGYLFTGDIFKGCDNPGNAHEITNNYMFINKLTLTF</sequence>
<dbReference type="InterPro" id="IPR053728">
    <property type="entry name" value="Alginate_Permeability_Chnl"/>
</dbReference>
<evidence type="ECO:0000313" key="1">
    <source>
        <dbReference type="EMBL" id="KUG23054.1"/>
    </source>
</evidence>
<proteinExistence type="predicted"/>
<dbReference type="Gene3D" id="2.40.160.100">
    <property type="match status" value="1"/>
</dbReference>
<protein>
    <recommendedName>
        <fullName evidence="2">Alginate export domain-containing protein</fullName>
    </recommendedName>
</protein>
<accession>A0A0W8FQZ1</accession>
<organism evidence="1">
    <name type="scientific">hydrocarbon metagenome</name>
    <dbReference type="NCBI Taxonomy" id="938273"/>
    <lineage>
        <taxon>unclassified sequences</taxon>
        <taxon>metagenomes</taxon>
        <taxon>ecological metagenomes</taxon>
    </lineage>
</organism>
<evidence type="ECO:0008006" key="2">
    <source>
        <dbReference type="Google" id="ProtNLM"/>
    </source>
</evidence>
<name>A0A0W8FQZ1_9ZZZZ</name>
<reference evidence="1" key="1">
    <citation type="journal article" date="2015" name="Proc. Natl. Acad. Sci. U.S.A.">
        <title>Networks of energetic and metabolic interactions define dynamics in microbial communities.</title>
        <authorList>
            <person name="Embree M."/>
            <person name="Liu J.K."/>
            <person name="Al-Bassam M.M."/>
            <person name="Zengler K."/>
        </authorList>
    </citation>
    <scope>NUCLEOTIDE SEQUENCE</scope>
</reference>
<dbReference type="EMBL" id="LNQE01000923">
    <property type="protein sequence ID" value="KUG23054.1"/>
    <property type="molecule type" value="Genomic_DNA"/>
</dbReference>